<feature type="signal peptide" evidence="2">
    <location>
        <begin position="1"/>
        <end position="19"/>
    </location>
</feature>
<name>A0ABV8B416_9BACI</name>
<dbReference type="Pfam" id="PF10925">
    <property type="entry name" value="DUF2680"/>
    <property type="match status" value="1"/>
</dbReference>
<dbReference type="EMBL" id="JBHRZT010000052">
    <property type="protein sequence ID" value="MFC3884650.1"/>
    <property type="molecule type" value="Genomic_DNA"/>
</dbReference>
<proteinExistence type="predicted"/>
<accession>A0ABV8B416</accession>
<gene>
    <name evidence="3" type="ORF">ACFOU2_14575</name>
</gene>
<reference evidence="4" key="1">
    <citation type="journal article" date="2019" name="Int. J. Syst. Evol. Microbiol.">
        <title>The Global Catalogue of Microorganisms (GCM) 10K type strain sequencing project: providing services to taxonomists for standard genome sequencing and annotation.</title>
        <authorList>
            <consortium name="The Broad Institute Genomics Platform"/>
            <consortium name="The Broad Institute Genome Sequencing Center for Infectious Disease"/>
            <person name="Wu L."/>
            <person name="Ma J."/>
        </authorList>
    </citation>
    <scope>NUCLEOTIDE SEQUENCE [LARGE SCALE GENOMIC DNA]</scope>
    <source>
        <strain evidence="4">CCUG 61889</strain>
    </source>
</reference>
<keyword evidence="1" id="KW-0175">Coiled coil</keyword>
<sequence>MAIAIPLSFTALYALPAHAENMPSPSESAPVKLTKEQKKELSTLQKDLLEKRKEVISKYVEYGVLTKEKGQKIISRLEQRYAELEKNDFIPKCNGFKKGHHKGHHE</sequence>
<dbReference type="Proteomes" id="UP001595752">
    <property type="component" value="Unassembled WGS sequence"/>
</dbReference>
<organism evidence="3 4">
    <name type="scientific">Bacillus songklensis</name>
    <dbReference type="NCBI Taxonomy" id="1069116"/>
    <lineage>
        <taxon>Bacteria</taxon>
        <taxon>Bacillati</taxon>
        <taxon>Bacillota</taxon>
        <taxon>Bacilli</taxon>
        <taxon>Bacillales</taxon>
        <taxon>Bacillaceae</taxon>
        <taxon>Bacillus</taxon>
    </lineage>
</organism>
<keyword evidence="2" id="KW-0732">Signal</keyword>
<feature type="coiled-coil region" evidence="1">
    <location>
        <begin position="34"/>
        <end position="87"/>
    </location>
</feature>
<evidence type="ECO:0000256" key="2">
    <source>
        <dbReference type="SAM" id="SignalP"/>
    </source>
</evidence>
<keyword evidence="4" id="KW-1185">Reference proteome</keyword>
<dbReference type="InterPro" id="IPR024485">
    <property type="entry name" value="DUF2680"/>
</dbReference>
<evidence type="ECO:0000313" key="3">
    <source>
        <dbReference type="EMBL" id="MFC3884650.1"/>
    </source>
</evidence>
<feature type="chain" id="PRO_5046477339" evidence="2">
    <location>
        <begin position="20"/>
        <end position="106"/>
    </location>
</feature>
<evidence type="ECO:0000313" key="4">
    <source>
        <dbReference type="Proteomes" id="UP001595752"/>
    </source>
</evidence>
<evidence type="ECO:0000256" key="1">
    <source>
        <dbReference type="SAM" id="Coils"/>
    </source>
</evidence>
<protein>
    <submittedName>
        <fullName evidence="3">YckD family protein</fullName>
    </submittedName>
</protein>
<comment type="caution">
    <text evidence="3">The sequence shown here is derived from an EMBL/GenBank/DDBJ whole genome shotgun (WGS) entry which is preliminary data.</text>
</comment>